<name>A0A0D3JC10_EMIH1</name>
<feature type="region of interest" description="Disordered" evidence="1">
    <location>
        <begin position="1"/>
        <end position="26"/>
    </location>
</feature>
<dbReference type="SUPFAM" id="SSF101898">
    <property type="entry name" value="NHL repeat"/>
    <property type="match status" value="1"/>
</dbReference>
<dbReference type="Gene3D" id="2.120.10.30">
    <property type="entry name" value="TolB, C-terminal domain"/>
    <property type="match status" value="2"/>
</dbReference>
<dbReference type="AlphaFoldDB" id="A0A0D3JC10"/>
<dbReference type="EnsemblProtists" id="EOD21045">
    <property type="protein sequence ID" value="EOD21045"/>
    <property type="gene ID" value="EMIHUDRAFT_208166"/>
</dbReference>
<proteinExistence type="predicted"/>
<feature type="compositionally biased region" description="Basic and acidic residues" evidence="1">
    <location>
        <begin position="1"/>
        <end position="10"/>
    </location>
</feature>
<organism evidence="2 3">
    <name type="scientific">Emiliania huxleyi (strain CCMP1516)</name>
    <dbReference type="NCBI Taxonomy" id="280463"/>
    <lineage>
        <taxon>Eukaryota</taxon>
        <taxon>Haptista</taxon>
        <taxon>Haptophyta</taxon>
        <taxon>Prymnesiophyceae</taxon>
        <taxon>Isochrysidales</taxon>
        <taxon>Noelaerhabdaceae</taxon>
        <taxon>Emiliania</taxon>
    </lineage>
</organism>
<dbReference type="HOGENOM" id="CLU_1374462_0_0_1"/>
<dbReference type="PANTHER" id="PTHR46388:SF2">
    <property type="entry name" value="NHL REPEAT-CONTAINING PROTEIN 2"/>
    <property type="match status" value="1"/>
</dbReference>
<evidence type="ECO:0008006" key="4">
    <source>
        <dbReference type="Google" id="ProtNLM"/>
    </source>
</evidence>
<evidence type="ECO:0000256" key="1">
    <source>
        <dbReference type="SAM" id="MobiDB-lite"/>
    </source>
</evidence>
<dbReference type="KEGG" id="ehx:EMIHUDRAFT_208166"/>
<dbReference type="PANTHER" id="PTHR46388">
    <property type="entry name" value="NHL REPEAT-CONTAINING PROTEIN 2"/>
    <property type="match status" value="1"/>
</dbReference>
<accession>A0A0D3JC10</accession>
<dbReference type="PaxDb" id="2903-EOD21045"/>
<protein>
    <recommendedName>
        <fullName evidence="4">PPM-type phosphatase domain-containing protein</fullName>
    </recommendedName>
</protein>
<evidence type="ECO:0000313" key="2">
    <source>
        <dbReference type="EnsemblProtists" id="EOD21045"/>
    </source>
</evidence>
<reference evidence="2" key="2">
    <citation type="submission" date="2024-10" db="UniProtKB">
        <authorList>
            <consortium name="EnsemblProtists"/>
        </authorList>
    </citation>
    <scope>IDENTIFICATION</scope>
</reference>
<dbReference type="RefSeq" id="XP_005773474.1">
    <property type="nucleotide sequence ID" value="XM_005773417.1"/>
</dbReference>
<dbReference type="InterPro" id="IPR011042">
    <property type="entry name" value="6-blade_b-propeller_TolB-like"/>
</dbReference>
<sequence length="199" mass="20872">MAWAERRTSTEHTASPSARMAAPNSDRLRQHKIRWVAVVTDGVGDGARFDGPRGIAISPDGSVLLVADMFNHKMRRAEVATGAVTTLAGSGEKGEAHGVGDAVQFHFPHSLAISPDGSAPLSVTESINDKIRRVEVATGAVTTLAGCGACGSVDGLLQAAQTTSQRHTWPTKSWLSRLPVRARFNGVTGCARAAGKYGT</sequence>
<reference evidence="3" key="1">
    <citation type="journal article" date="2013" name="Nature">
        <title>Pan genome of the phytoplankton Emiliania underpins its global distribution.</title>
        <authorList>
            <person name="Read B.A."/>
            <person name="Kegel J."/>
            <person name="Klute M.J."/>
            <person name="Kuo A."/>
            <person name="Lefebvre S.C."/>
            <person name="Maumus F."/>
            <person name="Mayer C."/>
            <person name="Miller J."/>
            <person name="Monier A."/>
            <person name="Salamov A."/>
            <person name="Young J."/>
            <person name="Aguilar M."/>
            <person name="Claverie J.M."/>
            <person name="Frickenhaus S."/>
            <person name="Gonzalez K."/>
            <person name="Herman E.K."/>
            <person name="Lin Y.C."/>
            <person name="Napier J."/>
            <person name="Ogata H."/>
            <person name="Sarno A.F."/>
            <person name="Shmutz J."/>
            <person name="Schroeder D."/>
            <person name="de Vargas C."/>
            <person name="Verret F."/>
            <person name="von Dassow P."/>
            <person name="Valentin K."/>
            <person name="Van de Peer Y."/>
            <person name="Wheeler G."/>
            <person name="Dacks J.B."/>
            <person name="Delwiche C.F."/>
            <person name="Dyhrman S.T."/>
            <person name="Glockner G."/>
            <person name="John U."/>
            <person name="Richards T."/>
            <person name="Worden A.Z."/>
            <person name="Zhang X."/>
            <person name="Grigoriev I.V."/>
            <person name="Allen A.E."/>
            <person name="Bidle K."/>
            <person name="Borodovsky M."/>
            <person name="Bowler C."/>
            <person name="Brownlee C."/>
            <person name="Cock J.M."/>
            <person name="Elias M."/>
            <person name="Gladyshev V.N."/>
            <person name="Groth M."/>
            <person name="Guda C."/>
            <person name="Hadaegh A."/>
            <person name="Iglesias-Rodriguez M.D."/>
            <person name="Jenkins J."/>
            <person name="Jones B.M."/>
            <person name="Lawson T."/>
            <person name="Leese F."/>
            <person name="Lindquist E."/>
            <person name="Lobanov A."/>
            <person name="Lomsadze A."/>
            <person name="Malik S.B."/>
            <person name="Marsh M.E."/>
            <person name="Mackinder L."/>
            <person name="Mock T."/>
            <person name="Mueller-Roeber B."/>
            <person name="Pagarete A."/>
            <person name="Parker M."/>
            <person name="Probert I."/>
            <person name="Quesneville H."/>
            <person name="Raines C."/>
            <person name="Rensing S.A."/>
            <person name="Riano-Pachon D.M."/>
            <person name="Richier S."/>
            <person name="Rokitta S."/>
            <person name="Shiraiwa Y."/>
            <person name="Soanes D.M."/>
            <person name="van der Giezen M."/>
            <person name="Wahlund T.M."/>
            <person name="Williams B."/>
            <person name="Wilson W."/>
            <person name="Wolfe G."/>
            <person name="Wurch L.L."/>
        </authorList>
    </citation>
    <scope>NUCLEOTIDE SEQUENCE</scope>
</reference>
<keyword evidence="3" id="KW-1185">Reference proteome</keyword>
<evidence type="ECO:0000313" key="3">
    <source>
        <dbReference type="Proteomes" id="UP000013827"/>
    </source>
</evidence>
<dbReference type="GeneID" id="17266592"/>
<dbReference type="Proteomes" id="UP000013827">
    <property type="component" value="Unassembled WGS sequence"/>
</dbReference>
<dbReference type="STRING" id="2903.R1E2L2"/>